<organism evidence="1 2">
    <name type="scientific">Trichoderma harzianum CBS 226.95</name>
    <dbReference type="NCBI Taxonomy" id="983964"/>
    <lineage>
        <taxon>Eukaryota</taxon>
        <taxon>Fungi</taxon>
        <taxon>Dikarya</taxon>
        <taxon>Ascomycota</taxon>
        <taxon>Pezizomycotina</taxon>
        <taxon>Sordariomycetes</taxon>
        <taxon>Hypocreomycetidae</taxon>
        <taxon>Hypocreales</taxon>
        <taxon>Hypocreaceae</taxon>
        <taxon>Trichoderma</taxon>
    </lineage>
</organism>
<proteinExistence type="predicted"/>
<keyword evidence="2" id="KW-1185">Reference proteome</keyword>
<dbReference type="GeneID" id="36633683"/>
<dbReference type="EMBL" id="KZ679696">
    <property type="protein sequence ID" value="PTB48846.1"/>
    <property type="molecule type" value="Genomic_DNA"/>
</dbReference>
<gene>
    <name evidence="1" type="ORF">M431DRAFT_98943</name>
</gene>
<name>A0A2T3ZVJ8_TRIHA</name>
<sequence>MAQQPTYFLAPSFRFKPGTGPIALGNIIADPLRPHRALTTVGEETLKTDYPRVETIADQDRSTVRSASCDFSMAIWSQFLQTISAKVSGGRSVNMQTTYTMKALKTTYFVTDPGLEVIEARLRAPRVQAVIKASNIPGFRHPVYMVTGLMVAKGFAAVQEKARTKAGEVSATGGILTPAGDVGLGAGTTSSSTAGQGDTWKTTDDIIFAYQLLKIEVKGWRGTRVEYDEFRHNAAYLSKDDSESCSESDGEDADDEIKGQVTVCAAGVNNLSPSSLGGVEIEQVELKEGEYRIICISAVDV</sequence>
<protein>
    <submittedName>
        <fullName evidence="1">Uncharacterized protein</fullName>
    </submittedName>
</protein>
<reference evidence="1 2" key="1">
    <citation type="submission" date="2016-07" db="EMBL/GenBank/DDBJ databases">
        <title>Multiple horizontal gene transfer events from other fungi enriched the ability of initially mycotrophic Trichoderma (Ascomycota) to feed on dead plant biomass.</title>
        <authorList>
            <consortium name="DOE Joint Genome Institute"/>
            <person name="Aerts A."/>
            <person name="Atanasova L."/>
            <person name="Chenthamara K."/>
            <person name="Zhang J."/>
            <person name="Grujic M."/>
            <person name="Henrissat B."/>
            <person name="Kuo A."/>
            <person name="Salamov A."/>
            <person name="Lipzen A."/>
            <person name="Labutti K."/>
            <person name="Barry K."/>
            <person name="Miao Y."/>
            <person name="Rahimi M.J."/>
            <person name="Shen Q."/>
            <person name="Grigoriev I.V."/>
            <person name="Kubicek C.P."/>
            <person name="Druzhinina I.S."/>
        </authorList>
    </citation>
    <scope>NUCLEOTIDE SEQUENCE [LARGE SCALE GENOMIC DNA]</scope>
    <source>
        <strain evidence="1 2">CBS 226.95</strain>
    </source>
</reference>
<dbReference type="Proteomes" id="UP000241690">
    <property type="component" value="Unassembled WGS sequence"/>
</dbReference>
<accession>A0A2T3ZVJ8</accession>
<dbReference type="RefSeq" id="XP_024768523.1">
    <property type="nucleotide sequence ID" value="XM_024925100.1"/>
</dbReference>
<dbReference type="AlphaFoldDB" id="A0A2T3ZVJ8"/>
<evidence type="ECO:0000313" key="1">
    <source>
        <dbReference type="EMBL" id="PTB48846.1"/>
    </source>
</evidence>
<evidence type="ECO:0000313" key="2">
    <source>
        <dbReference type="Proteomes" id="UP000241690"/>
    </source>
</evidence>